<protein>
    <submittedName>
        <fullName evidence="1">Uncharacterized protein</fullName>
    </submittedName>
</protein>
<organism evidence="1 2">
    <name type="scientific">Meloidogyne enterolobii</name>
    <name type="common">Root-knot nematode worm</name>
    <name type="synonym">Meloidogyne mayaguensis</name>
    <dbReference type="NCBI Taxonomy" id="390850"/>
    <lineage>
        <taxon>Eukaryota</taxon>
        <taxon>Metazoa</taxon>
        <taxon>Ecdysozoa</taxon>
        <taxon>Nematoda</taxon>
        <taxon>Chromadorea</taxon>
        <taxon>Rhabditida</taxon>
        <taxon>Tylenchina</taxon>
        <taxon>Tylenchomorpha</taxon>
        <taxon>Tylenchoidea</taxon>
        <taxon>Meloidogynidae</taxon>
        <taxon>Meloidogyninae</taxon>
        <taxon>Meloidogyne</taxon>
    </lineage>
</organism>
<keyword evidence="2" id="KW-1185">Reference proteome</keyword>
<sequence length="258" mass="29848">MFRTTNDRRVIFDHSKLLSNWLKSVEEFIHERAIKDAPELRKAQLNAAISIQKQLNKEEKKQQKDDDWEIEKPSKGGKGANKKNRSGGGSSHQTSSRSSKQKTATESNISNKDLLSCASPFTSDELFTELERCHSSSDFQIPDTLREEIADDFIAEVNNLYRRFVTEIWEQQLHQTTAEEQQAQRQAFEQRLNKISDEYTAICLFEKGADYFEEGKKFLNQGSLKYIFKAICTFFGFPNYDFARGLQTISMSLRNFEI</sequence>
<dbReference type="Proteomes" id="UP001497535">
    <property type="component" value="Unassembled WGS sequence"/>
</dbReference>
<dbReference type="EMBL" id="CAVMJV010000013">
    <property type="protein sequence ID" value="CAK5048384.1"/>
    <property type="molecule type" value="Genomic_DNA"/>
</dbReference>
<evidence type="ECO:0000313" key="2">
    <source>
        <dbReference type="Proteomes" id="UP001497535"/>
    </source>
</evidence>
<reference evidence="1" key="1">
    <citation type="submission" date="2023-11" db="EMBL/GenBank/DDBJ databases">
        <authorList>
            <person name="Poullet M."/>
        </authorList>
    </citation>
    <scope>NUCLEOTIDE SEQUENCE</scope>
    <source>
        <strain evidence="1">E1834</strain>
    </source>
</reference>
<accession>A0ACB0YJ26</accession>
<evidence type="ECO:0000313" key="1">
    <source>
        <dbReference type="EMBL" id="CAK5048384.1"/>
    </source>
</evidence>
<proteinExistence type="predicted"/>
<gene>
    <name evidence="1" type="ORF">MENTE1834_LOCUS12704</name>
</gene>
<name>A0ACB0YJ26_MELEN</name>
<comment type="caution">
    <text evidence="1">The sequence shown here is derived from an EMBL/GenBank/DDBJ whole genome shotgun (WGS) entry which is preliminary data.</text>
</comment>